<feature type="compositionally biased region" description="Basic and acidic residues" evidence="1">
    <location>
        <begin position="606"/>
        <end position="618"/>
    </location>
</feature>
<dbReference type="Proteomes" id="UP001562457">
    <property type="component" value="Unassembled WGS sequence"/>
</dbReference>
<evidence type="ECO:0008006" key="4">
    <source>
        <dbReference type="Google" id="ProtNLM"/>
    </source>
</evidence>
<dbReference type="Gene3D" id="3.90.1720.70">
    <property type="match status" value="1"/>
</dbReference>
<evidence type="ECO:0000313" key="2">
    <source>
        <dbReference type="EMBL" id="GAB0173862.1"/>
    </source>
</evidence>
<organism evidence="2 3">
    <name type="scientific">Helicobacter trogontum</name>
    <dbReference type="NCBI Taxonomy" id="50960"/>
    <lineage>
        <taxon>Bacteria</taxon>
        <taxon>Pseudomonadati</taxon>
        <taxon>Campylobacterota</taxon>
        <taxon>Epsilonproteobacteria</taxon>
        <taxon>Campylobacterales</taxon>
        <taxon>Helicobacteraceae</taxon>
        <taxon>Helicobacter</taxon>
    </lineage>
</organism>
<dbReference type="Pfam" id="PF14113">
    <property type="entry name" value="Tae4"/>
    <property type="match status" value="1"/>
</dbReference>
<feature type="region of interest" description="Disordered" evidence="1">
    <location>
        <begin position="606"/>
        <end position="632"/>
    </location>
</feature>
<keyword evidence="3" id="KW-1185">Reference proteome</keyword>
<dbReference type="EMBL" id="BAAFHN010000071">
    <property type="protein sequence ID" value="GAB0173862.1"/>
    <property type="molecule type" value="Genomic_DNA"/>
</dbReference>
<comment type="caution">
    <text evidence="2">The sequence shown here is derived from an EMBL/GenBank/DDBJ whole genome shotgun (WGS) entry which is preliminary data.</text>
</comment>
<dbReference type="RefSeq" id="WP_369607825.1">
    <property type="nucleotide sequence ID" value="NZ_BAAFHN010000071.1"/>
</dbReference>
<evidence type="ECO:0000313" key="3">
    <source>
        <dbReference type="Proteomes" id="UP001562457"/>
    </source>
</evidence>
<reference evidence="2 3" key="1">
    <citation type="submission" date="2024-06" db="EMBL/GenBank/DDBJ databases">
        <title>Draft genome sequence of Helicobacter trogontum NHP16-4001.</title>
        <authorList>
            <person name="Rimbara E."/>
            <person name="Suzuki M."/>
        </authorList>
    </citation>
    <scope>NUCLEOTIDE SEQUENCE [LARGE SCALE GENOMIC DNA]</scope>
    <source>
        <strain evidence="2 3">NHP16-4001</strain>
    </source>
</reference>
<proteinExistence type="predicted"/>
<dbReference type="InterPro" id="IPR025562">
    <property type="entry name" value="Tae4"/>
</dbReference>
<gene>
    <name evidence="2" type="ORF">NHP164001_18840</name>
</gene>
<name>A0ABQ0D6B3_9HELI</name>
<protein>
    <recommendedName>
        <fullName evidence="4">Peptidase C39-like domain-containing protein</fullName>
    </recommendedName>
</protein>
<sequence length="915" mass="104582">MNPNNISKEFYNKKTIYENITQDNIDSLTKDSPIHLLNALYQCEDYILLDENKEAIVNKKSFTYKSSFYLSFLSNQDSISDEYLQARKALYKSVNLLKKDKTFNFYNNSYTFQSQDKSIQIIFLDTSRSLSHLIHIHNNKIDIFTKDKTYIDIQSLLEDYQDYGITQDILNSPSTQIFFYSHLLTGSSEIQSNPFFFGTPDTKSNIGLDESVPIYHFSPKDEEINIGTLTIFLNSCTLTLLNYSLLDSSLNIKLEYNSKESKAILEREQTQREQIQRESTPIDSLTSTAMLHPILEDDEIKCPHNGVVKLKANRGKPFTSKGIPLVLESDLLHSSIIGCTNNIAGVPTPCASVSVILPSARGLKKFNDDYPIMQDLVSSGVMSDKGFPLICTPKENTFRINSPNPSNANIQSKEALASSILFSKPILRLHYKIHSYQKDNLPIYRLKLNDSIIESNNDTPLDSITIDIAKDTKELSDTSNLSSSLQDILSSIYASLKETYTKGYKYHYLSLQLDSNALILILLIPQTIPKIYKEAYKNYEYKDYGIGKYHCLYNYCTHIMLDIQDYTQIGLDSNPSNATILTLHTPYKAQRLELQLANGLDSLIESKDRQRQTRESKESSTQSKQKDSQNNTKQQIIDSLLTLKIINGGYKEKYWSYGEEVEEKEIEEKIDISQGILIASNDDAIAYQALEEMSKKEKWRQLKTSYLAIHNITQTDIKMSRQRIGEKRLWDWIHSEDNYLEYGENEFIKAEIRYHKIGGPIYDVFLKTPHQYINTCAARISKALTDFGIVIKKLQGMKSNAYVANAGTNTKPYKILVRVEDMIDFLKLNDSLGEPIVFRPKANQTSDAFCKEVLSSLNANGIIAMIIAFRDAGGHVTLWDNDKGEFLDNVDNSDGVNYMNGRYNIREVYFWEIAR</sequence>
<accession>A0ABQ0D6B3</accession>
<evidence type="ECO:0000256" key="1">
    <source>
        <dbReference type="SAM" id="MobiDB-lite"/>
    </source>
</evidence>